<dbReference type="GO" id="GO:0031011">
    <property type="term" value="C:Ino80 complex"/>
    <property type="evidence" value="ECO:0007669"/>
    <property type="project" value="InterPro"/>
</dbReference>
<dbReference type="SMR" id="A2DS50"/>
<protein>
    <recommendedName>
        <fullName evidence="1">FHA domain-containing protein</fullName>
    </recommendedName>
</protein>
<evidence type="ECO:0000313" key="3">
    <source>
        <dbReference type="Proteomes" id="UP000001542"/>
    </source>
</evidence>
<dbReference type="InterPro" id="IPR008984">
    <property type="entry name" value="SMAD_FHA_dom_sf"/>
</dbReference>
<dbReference type="SUPFAM" id="SSF49879">
    <property type="entry name" value="SMAD/FHA domain"/>
    <property type="match status" value="1"/>
</dbReference>
<dbReference type="EMBL" id="DS113238">
    <property type="protein sequence ID" value="EAY16820.1"/>
    <property type="molecule type" value="Genomic_DNA"/>
</dbReference>
<dbReference type="PANTHER" id="PTHR13233">
    <property type="entry name" value="MICROSPHERULE PROTEIN 1"/>
    <property type="match status" value="1"/>
</dbReference>
<gene>
    <name evidence="2" type="ORF">TVAG_447790</name>
</gene>
<dbReference type="OrthoDB" id="691130at2759"/>
<dbReference type="PANTHER" id="PTHR13233:SF0">
    <property type="entry name" value="MICROSPHERULE PROTEIN 1"/>
    <property type="match status" value="1"/>
</dbReference>
<feature type="domain" description="FHA" evidence="1">
    <location>
        <begin position="221"/>
        <end position="279"/>
    </location>
</feature>
<dbReference type="AlphaFoldDB" id="A2DS50"/>
<dbReference type="Proteomes" id="UP000001542">
    <property type="component" value="Unassembled WGS sequence"/>
</dbReference>
<dbReference type="GO" id="GO:0071339">
    <property type="term" value="C:MLL1 complex"/>
    <property type="evidence" value="ECO:0007669"/>
    <property type="project" value="InterPro"/>
</dbReference>
<keyword evidence="3" id="KW-1185">Reference proteome</keyword>
<dbReference type="eggNOG" id="KOG2293">
    <property type="taxonomic scope" value="Eukaryota"/>
</dbReference>
<dbReference type="InterPro" id="IPR037912">
    <property type="entry name" value="MCRS1"/>
</dbReference>
<reference evidence="2" key="1">
    <citation type="submission" date="2006-10" db="EMBL/GenBank/DDBJ databases">
        <authorList>
            <person name="Amadeo P."/>
            <person name="Zhao Q."/>
            <person name="Wortman J."/>
            <person name="Fraser-Liggett C."/>
            <person name="Carlton J."/>
        </authorList>
    </citation>
    <scope>NUCLEOTIDE SEQUENCE</scope>
    <source>
        <strain evidence="2">G3</strain>
    </source>
</reference>
<dbReference type="InterPro" id="IPR000253">
    <property type="entry name" value="FHA_dom"/>
</dbReference>
<name>A2DS50_TRIV3</name>
<reference evidence="2" key="2">
    <citation type="journal article" date="2007" name="Science">
        <title>Draft genome sequence of the sexually transmitted pathogen Trichomonas vaginalis.</title>
        <authorList>
            <person name="Carlton J.M."/>
            <person name="Hirt R.P."/>
            <person name="Silva J.C."/>
            <person name="Delcher A.L."/>
            <person name="Schatz M."/>
            <person name="Zhao Q."/>
            <person name="Wortman J.R."/>
            <person name="Bidwell S.L."/>
            <person name="Alsmark U.C.M."/>
            <person name="Besteiro S."/>
            <person name="Sicheritz-Ponten T."/>
            <person name="Noel C.J."/>
            <person name="Dacks J.B."/>
            <person name="Foster P.G."/>
            <person name="Simillion C."/>
            <person name="Van de Peer Y."/>
            <person name="Miranda-Saavedra D."/>
            <person name="Barton G.J."/>
            <person name="Westrop G.D."/>
            <person name="Mueller S."/>
            <person name="Dessi D."/>
            <person name="Fiori P.L."/>
            <person name="Ren Q."/>
            <person name="Paulsen I."/>
            <person name="Zhang H."/>
            <person name="Bastida-Corcuera F.D."/>
            <person name="Simoes-Barbosa A."/>
            <person name="Brown M.T."/>
            <person name="Hayes R.D."/>
            <person name="Mukherjee M."/>
            <person name="Okumura C.Y."/>
            <person name="Schneider R."/>
            <person name="Smith A.J."/>
            <person name="Vanacova S."/>
            <person name="Villalvazo M."/>
            <person name="Haas B.J."/>
            <person name="Pertea M."/>
            <person name="Feldblyum T.V."/>
            <person name="Utterback T.R."/>
            <person name="Shu C.L."/>
            <person name="Osoegawa K."/>
            <person name="de Jong P.J."/>
            <person name="Hrdy I."/>
            <person name="Horvathova L."/>
            <person name="Zubacova Z."/>
            <person name="Dolezal P."/>
            <person name="Malik S.B."/>
            <person name="Logsdon J.M. Jr."/>
            <person name="Henze K."/>
            <person name="Gupta A."/>
            <person name="Wang C.C."/>
            <person name="Dunne R.L."/>
            <person name="Upcroft J.A."/>
            <person name="Upcroft P."/>
            <person name="White O."/>
            <person name="Salzberg S.L."/>
            <person name="Tang P."/>
            <person name="Chiu C.-H."/>
            <person name="Lee Y.-S."/>
            <person name="Embley T.M."/>
            <person name="Coombs G.H."/>
            <person name="Mottram J.C."/>
            <person name="Tachezy J."/>
            <person name="Fraser-Liggett C.M."/>
            <person name="Johnson P.J."/>
        </authorList>
    </citation>
    <scope>NUCLEOTIDE SEQUENCE [LARGE SCALE GENOMIC DNA]</scope>
    <source>
        <strain evidence="2">G3</strain>
    </source>
</reference>
<dbReference type="STRING" id="5722.A2DS50"/>
<dbReference type="KEGG" id="tva:4774831"/>
<dbReference type="RefSeq" id="XP_001329043.1">
    <property type="nucleotide sequence ID" value="XM_001329008.1"/>
</dbReference>
<evidence type="ECO:0000259" key="1">
    <source>
        <dbReference type="PROSITE" id="PS50006"/>
    </source>
</evidence>
<dbReference type="GO" id="GO:0045944">
    <property type="term" value="P:positive regulation of transcription by RNA polymerase II"/>
    <property type="evidence" value="ECO:0000318"/>
    <property type="project" value="GO_Central"/>
</dbReference>
<accession>A2DS50</accession>
<evidence type="ECO:0000313" key="2">
    <source>
        <dbReference type="EMBL" id="EAY16820.1"/>
    </source>
</evidence>
<dbReference type="PROSITE" id="PS50006">
    <property type="entry name" value="FHA_DOMAIN"/>
    <property type="match status" value="1"/>
</dbReference>
<dbReference type="VEuPathDB" id="TrichDB:TVAG_447790"/>
<sequence length="314" mass="36123">MEGEEFSQEQIIPLEYGPLALPFETLQITFPQLVEKTQREINEKFEKMLHMPDQRLQISSFNLEQEIPFDLEEDYQIFTHIMNSDESFDDFMKRSLNIFKPIRSKKSILDRIEYIKSSDNTELLNNYTNQLVLEKIFYLSATTDGKQIYDLNKARLQQSDLDQCRCAVDITPRGPVSQEASGIIEQYHPHIGLLGQPKFGPTDLAMLRGEDIYFLIRNAAVVLGRGTEKEPVDIDLMYGMDRRCTHISRYQAIISLLPDFCFYIENIGQRAFRVNGVIIPPSAVARLPEGALLDFSGALYIFIPNNELIAKLKN</sequence>
<dbReference type="GO" id="GO:0044545">
    <property type="term" value="C:NSL complex"/>
    <property type="evidence" value="ECO:0000318"/>
    <property type="project" value="GO_Central"/>
</dbReference>
<proteinExistence type="predicted"/>
<dbReference type="InParanoid" id="A2DS50"/>
<dbReference type="GO" id="GO:0002151">
    <property type="term" value="F:G-quadruplex RNA binding"/>
    <property type="evidence" value="ECO:0007669"/>
    <property type="project" value="InterPro"/>
</dbReference>
<organism evidence="2 3">
    <name type="scientific">Trichomonas vaginalis (strain ATCC PRA-98 / G3)</name>
    <dbReference type="NCBI Taxonomy" id="412133"/>
    <lineage>
        <taxon>Eukaryota</taxon>
        <taxon>Metamonada</taxon>
        <taxon>Parabasalia</taxon>
        <taxon>Trichomonadida</taxon>
        <taxon>Trichomonadidae</taxon>
        <taxon>Trichomonas</taxon>
    </lineage>
</organism>
<dbReference type="VEuPathDB" id="TrichDB:TVAGG3_1000610"/>